<evidence type="ECO:0000313" key="5">
    <source>
        <dbReference type="EMBL" id="OAT85551.1"/>
    </source>
</evidence>
<evidence type="ECO:0000256" key="2">
    <source>
        <dbReference type="ARBA" id="ARBA00023239"/>
    </source>
</evidence>
<dbReference type="Pfam" id="PF00206">
    <property type="entry name" value="Lyase_1"/>
    <property type="match status" value="1"/>
</dbReference>
<dbReference type="PROSITE" id="PS00163">
    <property type="entry name" value="FUMARATE_LYASES"/>
    <property type="match status" value="1"/>
</dbReference>
<dbReference type="Gene3D" id="1.10.275.10">
    <property type="entry name" value="Fumarase/aspartase (N-terminal domain)"/>
    <property type="match status" value="1"/>
</dbReference>
<dbReference type="Proteomes" id="UP000078532">
    <property type="component" value="Unassembled WGS sequence"/>
</dbReference>
<dbReference type="GO" id="GO:0008797">
    <property type="term" value="F:aspartate ammonia-lyase activity"/>
    <property type="evidence" value="ECO:0007669"/>
    <property type="project" value="TreeGrafter"/>
</dbReference>
<dbReference type="Pfam" id="PF10415">
    <property type="entry name" value="FumaraseC_C"/>
    <property type="match status" value="1"/>
</dbReference>
<dbReference type="GO" id="GO:0006099">
    <property type="term" value="P:tricarboxylic acid cycle"/>
    <property type="evidence" value="ECO:0007669"/>
    <property type="project" value="InterPro"/>
</dbReference>
<dbReference type="FunFam" id="1.20.200.10:FF:000001">
    <property type="entry name" value="Fumarate hydratase, mitochondrial"/>
    <property type="match status" value="1"/>
</dbReference>
<dbReference type="Gene3D" id="1.20.200.10">
    <property type="entry name" value="Fumarase/aspartase (Central domain)"/>
    <property type="match status" value="1"/>
</dbReference>
<dbReference type="NCBIfam" id="NF008909">
    <property type="entry name" value="PRK12273.1"/>
    <property type="match status" value="1"/>
</dbReference>
<organism evidence="5 6">
    <name type="scientific">Desulfotomaculum copahuensis</name>
    <dbReference type="NCBI Taxonomy" id="1838280"/>
    <lineage>
        <taxon>Bacteria</taxon>
        <taxon>Bacillati</taxon>
        <taxon>Bacillota</taxon>
        <taxon>Clostridia</taxon>
        <taxon>Eubacteriales</taxon>
        <taxon>Desulfotomaculaceae</taxon>
        <taxon>Desulfotomaculum</taxon>
    </lineage>
</organism>
<evidence type="ECO:0000259" key="4">
    <source>
        <dbReference type="Pfam" id="PF10415"/>
    </source>
</evidence>
<dbReference type="STRING" id="1838280.A6M21_06335"/>
<feature type="domain" description="Fumarase C C-terminal" evidence="4">
    <location>
        <begin position="423"/>
        <end position="475"/>
    </location>
</feature>
<dbReference type="InterPro" id="IPR024083">
    <property type="entry name" value="Fumarase/histidase_N"/>
</dbReference>
<dbReference type="InterPro" id="IPR051546">
    <property type="entry name" value="Aspartate_Ammonia-Lyase"/>
</dbReference>
<proteinExistence type="predicted"/>
<evidence type="ECO:0000259" key="3">
    <source>
        <dbReference type="Pfam" id="PF00206"/>
    </source>
</evidence>
<evidence type="ECO:0000256" key="1">
    <source>
        <dbReference type="ARBA" id="ARBA00022605"/>
    </source>
</evidence>
<dbReference type="EMBL" id="LYVF01000062">
    <property type="protein sequence ID" value="OAT85551.1"/>
    <property type="molecule type" value="Genomic_DNA"/>
</dbReference>
<dbReference type="InterPro" id="IPR000362">
    <property type="entry name" value="Fumarate_lyase_fam"/>
</dbReference>
<dbReference type="InterPro" id="IPR020557">
    <property type="entry name" value="Fumarate_lyase_CS"/>
</dbReference>
<keyword evidence="6" id="KW-1185">Reference proteome</keyword>
<dbReference type="CDD" id="cd01357">
    <property type="entry name" value="Aspartase"/>
    <property type="match status" value="1"/>
</dbReference>
<dbReference type="RefSeq" id="WP_066666898.1">
    <property type="nucleotide sequence ID" value="NZ_LYVF01000062.1"/>
</dbReference>
<dbReference type="FunFam" id="1.10.275.10:FF:000001">
    <property type="entry name" value="Fumarate hydratase, mitochondrial"/>
    <property type="match status" value="1"/>
</dbReference>
<protein>
    <submittedName>
        <fullName evidence="5">Aspartate ammonia-lyase</fullName>
    </submittedName>
</protein>
<dbReference type="InterPro" id="IPR022761">
    <property type="entry name" value="Fumarate_lyase_N"/>
</dbReference>
<reference evidence="5 6" key="1">
    <citation type="submission" date="2016-04" db="EMBL/GenBank/DDBJ databases">
        <authorList>
            <person name="Evans L.H."/>
            <person name="Alamgir A."/>
            <person name="Owens N."/>
            <person name="Weber N.D."/>
            <person name="Virtaneva K."/>
            <person name="Barbian K."/>
            <person name="Babar A."/>
            <person name="Rosenke K."/>
        </authorList>
    </citation>
    <scope>NUCLEOTIDE SEQUENCE [LARGE SCALE GENOMIC DNA]</scope>
    <source>
        <strain evidence="5 6">LMa1</strain>
    </source>
</reference>
<comment type="caution">
    <text evidence="5">The sequence shown here is derived from an EMBL/GenBank/DDBJ whole genome shotgun (WGS) entry which is preliminary data.</text>
</comment>
<gene>
    <name evidence="5" type="ORF">A6M21_06335</name>
</gene>
<dbReference type="SUPFAM" id="SSF48557">
    <property type="entry name" value="L-aspartase-like"/>
    <property type="match status" value="1"/>
</dbReference>
<feature type="domain" description="Fumarate lyase N-terminal" evidence="3">
    <location>
        <begin position="27"/>
        <end position="355"/>
    </location>
</feature>
<keyword evidence="2 5" id="KW-0456">Lyase</keyword>
<keyword evidence="1" id="KW-0028">Amino-acid biosynthesis</keyword>
<dbReference type="InterPro" id="IPR008948">
    <property type="entry name" value="L-Aspartase-like"/>
</dbReference>
<dbReference type="PRINTS" id="PR00149">
    <property type="entry name" value="FUMRATELYASE"/>
</dbReference>
<dbReference type="AlphaFoldDB" id="A0A1B7LH81"/>
<dbReference type="PANTHER" id="PTHR42696">
    <property type="entry name" value="ASPARTATE AMMONIA-LYASE"/>
    <property type="match status" value="1"/>
</dbReference>
<dbReference type="GO" id="GO:0006531">
    <property type="term" value="P:aspartate metabolic process"/>
    <property type="evidence" value="ECO:0007669"/>
    <property type="project" value="TreeGrafter"/>
</dbReference>
<dbReference type="OrthoDB" id="9802809at2"/>
<evidence type="ECO:0000313" key="6">
    <source>
        <dbReference type="Proteomes" id="UP000078532"/>
    </source>
</evidence>
<sequence>MPAPVLPEKDALEETTAPVRLERDALGELSVPAGAYYGIHSLRAARNFPVSGLPVHPALLRALALVKQAAAAANVHAGLLDPETAAAIGRAAAEVAAGKWLDQFIVDALQGGAGTSTNMNMNEVLANRAIEILGGNKGDYRLVHPINHVNLSQSTNDVYPTALKVAAIRLVLALSEELARLQGALQAREAEFAGVLKLGRTELQDAVPVTLGQECGAWAEAVARDRWRLYKVEERLRQVNLGGTAVGTGLNARKKYIFRVVEELRTLTGLGLARAENMIDATQNADVFVEVSGLVKAAAVNLAKIAGDLRLLSSGPAGGLGEINLPAVQAGSSIMPGKINPVITEMVTQVSFQVICSDQAVTLAAASGQLELNAFLPLVAHNLLSGLEMLANAVAIFNRRCIAGITANEENCRRWLRQSRCEATALVPYIGYEQAGRLVEAAAGKNRDIREAALAAGLFTAEELAAVFAPAELTRPGIAGSRRLKHRLPTL</sequence>
<dbReference type="GO" id="GO:0005829">
    <property type="term" value="C:cytosol"/>
    <property type="evidence" value="ECO:0007669"/>
    <property type="project" value="TreeGrafter"/>
</dbReference>
<dbReference type="Gene3D" id="1.10.40.30">
    <property type="entry name" value="Fumarase/aspartase (C-terminal domain)"/>
    <property type="match status" value="1"/>
</dbReference>
<dbReference type="GO" id="GO:0008652">
    <property type="term" value="P:amino acid biosynthetic process"/>
    <property type="evidence" value="ECO:0007669"/>
    <property type="project" value="UniProtKB-KW"/>
</dbReference>
<accession>A0A1B7LH81</accession>
<dbReference type="PANTHER" id="PTHR42696:SF2">
    <property type="entry name" value="ASPARTATE AMMONIA-LYASE"/>
    <property type="match status" value="1"/>
</dbReference>
<dbReference type="InterPro" id="IPR018951">
    <property type="entry name" value="Fumarase_C_C"/>
</dbReference>
<name>A0A1B7LH81_9FIRM</name>